<accession>A0A397PHW1</accession>
<evidence type="ECO:0000313" key="11">
    <source>
        <dbReference type="Proteomes" id="UP000266273"/>
    </source>
</evidence>
<keyword evidence="8" id="KW-1133">Transmembrane helix</keyword>
<evidence type="ECO:0000256" key="4">
    <source>
        <dbReference type="ARBA" id="ARBA00022679"/>
    </source>
</evidence>
<keyword evidence="4" id="KW-0808">Transferase</keyword>
<dbReference type="Gene3D" id="3.30.565.10">
    <property type="entry name" value="Histidine kinase-like ATPase, C-terminal domain"/>
    <property type="match status" value="1"/>
</dbReference>
<dbReference type="InterPro" id="IPR036097">
    <property type="entry name" value="HisK_dim/P_sf"/>
</dbReference>
<dbReference type="PANTHER" id="PTHR43047">
    <property type="entry name" value="TWO-COMPONENT HISTIDINE PROTEIN KINASE"/>
    <property type="match status" value="1"/>
</dbReference>
<dbReference type="AlphaFoldDB" id="A0A397PHW1"/>
<evidence type="ECO:0000256" key="6">
    <source>
        <dbReference type="SAM" id="Coils"/>
    </source>
</evidence>
<feature type="region of interest" description="Disordered" evidence="7">
    <location>
        <begin position="753"/>
        <end position="776"/>
    </location>
</feature>
<comment type="caution">
    <text evidence="10">The sequence shown here is derived from an EMBL/GenBank/DDBJ whole genome shotgun (WGS) entry which is preliminary data.</text>
</comment>
<dbReference type="FunFam" id="3.30.565.10:FF:000006">
    <property type="entry name" value="Sensor histidine kinase WalK"/>
    <property type="match status" value="1"/>
</dbReference>
<keyword evidence="3" id="KW-0597">Phosphoprotein</keyword>
<dbReference type="InterPro" id="IPR035965">
    <property type="entry name" value="PAS-like_dom_sf"/>
</dbReference>
<organism evidence="10 11">
    <name type="scientific">Dichotomicrobium thermohalophilum</name>
    <dbReference type="NCBI Taxonomy" id="933063"/>
    <lineage>
        <taxon>Bacteria</taxon>
        <taxon>Pseudomonadati</taxon>
        <taxon>Pseudomonadota</taxon>
        <taxon>Alphaproteobacteria</taxon>
        <taxon>Hyphomicrobiales</taxon>
        <taxon>Hyphomicrobiaceae</taxon>
        <taxon>Dichotomicrobium</taxon>
    </lineage>
</organism>
<dbReference type="SUPFAM" id="SSF55874">
    <property type="entry name" value="ATPase domain of HSP90 chaperone/DNA topoisomerase II/histidine kinase"/>
    <property type="match status" value="1"/>
</dbReference>
<evidence type="ECO:0000256" key="3">
    <source>
        <dbReference type="ARBA" id="ARBA00022553"/>
    </source>
</evidence>
<dbReference type="InterPro" id="IPR003594">
    <property type="entry name" value="HATPase_dom"/>
</dbReference>
<dbReference type="PROSITE" id="PS50109">
    <property type="entry name" value="HIS_KIN"/>
    <property type="match status" value="1"/>
</dbReference>
<feature type="region of interest" description="Disordered" evidence="7">
    <location>
        <begin position="92"/>
        <end position="112"/>
    </location>
</feature>
<feature type="coiled-coil region" evidence="6">
    <location>
        <begin position="476"/>
        <end position="531"/>
    </location>
</feature>
<keyword evidence="8" id="KW-0472">Membrane</keyword>
<dbReference type="InterPro" id="IPR036890">
    <property type="entry name" value="HATPase_C_sf"/>
</dbReference>
<dbReference type="Pfam" id="PF00512">
    <property type="entry name" value="HisKA"/>
    <property type="match status" value="1"/>
</dbReference>
<dbReference type="SMART" id="SM00387">
    <property type="entry name" value="HATPase_c"/>
    <property type="match status" value="1"/>
</dbReference>
<dbReference type="EC" id="2.7.13.3" evidence="2"/>
<proteinExistence type="predicted"/>
<dbReference type="Pfam" id="PF12860">
    <property type="entry name" value="PAS_7"/>
    <property type="match status" value="1"/>
</dbReference>
<evidence type="ECO:0000256" key="2">
    <source>
        <dbReference type="ARBA" id="ARBA00012438"/>
    </source>
</evidence>
<dbReference type="SUPFAM" id="SSF55785">
    <property type="entry name" value="PYP-like sensor domain (PAS domain)"/>
    <property type="match status" value="1"/>
</dbReference>
<gene>
    <name evidence="10" type="ORF">BXY53_2550</name>
</gene>
<feature type="transmembrane region" description="Helical" evidence="8">
    <location>
        <begin position="39"/>
        <end position="61"/>
    </location>
</feature>
<evidence type="ECO:0000313" key="10">
    <source>
        <dbReference type="EMBL" id="RIA47469.1"/>
    </source>
</evidence>
<dbReference type="InterPro" id="IPR005467">
    <property type="entry name" value="His_kinase_dom"/>
</dbReference>
<protein>
    <recommendedName>
        <fullName evidence="2">histidine kinase</fullName>
        <ecNumber evidence="2">2.7.13.3</ecNumber>
    </recommendedName>
</protein>
<dbReference type="GO" id="GO:0009927">
    <property type="term" value="F:histidine phosphotransfer kinase activity"/>
    <property type="evidence" value="ECO:0007669"/>
    <property type="project" value="TreeGrafter"/>
</dbReference>
<sequence>MSVMEAESPDHGGTPPGAGWHISPQAGSFATVTRTPRFWIRWVLPLLAIALLLGLSARIAIHLLDARQSALETAEQRVDMAAALVASEIRRVRAQPRQSAPPQDGGEPSEPKPVAVYDAWRAALSETGRALRGADYHGAFLINAEGQVIAEQPVRGHAGKPVSTLTENTDGFLRAERALNDGGRIIVVAKPNAALTVWFNDVILFGALGLIALLTAAGMFWLFLRQLGRHDALLRSAEAFRSDMDAALHGGRAGLCFWDIVRGELRITGSVFTALGLDAPAGPIAFSRFRGLLHPEDDLYSSINRAMKDGTPDFAARFRMADAQGDWVWFEMRGRIFQGGWQAQPVFLGMIMEVPSDERRESRDVQMAARLTEALDSEQHAIALWDSSERLVFCNRRFLELYGLAGDQAMPGMPHAKIQAAAECNVPQGPRSAAGAPKSREASYDIELDDGRWIAVSERRTRTSDFVSIATDITTLKRNERRLAQSERELRATVEELEDSRQKLESQTSQLVELADKYAKEKARAEEASKAKSEFLANISHELRTPLNAIIGFSEVMTEEFFGPIGHEKYRDYATDISESGRYLLEMIDDILDMSKIEAGQFSLSIEPVRAGNLIDESLRVVQPTAEERKIDLNQSGNPDIEIAGDKRALKQVLLNLLSNAVKFTPEGGDISVRSYRYKGTVRISISDSGVGIPKHEIAKLGKPFQQVGNQLTKDHKGSGLGLAISRSILEMHEGRLDIKSKPGEGTTVTCILPQPPNRKSANGQAQRARGTNAVT</sequence>
<dbReference type="PANTHER" id="PTHR43047:SF72">
    <property type="entry name" value="OSMOSENSING HISTIDINE PROTEIN KINASE SLN1"/>
    <property type="match status" value="1"/>
</dbReference>
<dbReference type="Pfam" id="PF02518">
    <property type="entry name" value="HATPase_c"/>
    <property type="match status" value="1"/>
</dbReference>
<comment type="catalytic activity">
    <reaction evidence="1">
        <text>ATP + protein L-histidine = ADP + protein N-phospho-L-histidine.</text>
        <dbReference type="EC" id="2.7.13.3"/>
    </reaction>
</comment>
<evidence type="ECO:0000259" key="9">
    <source>
        <dbReference type="PROSITE" id="PS50109"/>
    </source>
</evidence>
<keyword evidence="5 10" id="KW-0418">Kinase</keyword>
<dbReference type="EMBL" id="QXDF01000003">
    <property type="protein sequence ID" value="RIA47469.1"/>
    <property type="molecule type" value="Genomic_DNA"/>
</dbReference>
<dbReference type="PRINTS" id="PR00344">
    <property type="entry name" value="BCTRLSENSOR"/>
</dbReference>
<reference evidence="10 11" key="1">
    <citation type="submission" date="2018-08" db="EMBL/GenBank/DDBJ databases">
        <title>Genomic Encyclopedia of Archaeal and Bacterial Type Strains, Phase II (KMG-II): from individual species to whole genera.</title>
        <authorList>
            <person name="Goeker M."/>
        </authorList>
    </citation>
    <scope>NUCLEOTIDE SEQUENCE [LARGE SCALE GENOMIC DNA]</scope>
    <source>
        <strain evidence="10 11">DSM 5002</strain>
    </source>
</reference>
<dbReference type="Gene3D" id="1.10.287.130">
    <property type="match status" value="1"/>
</dbReference>
<evidence type="ECO:0000256" key="5">
    <source>
        <dbReference type="ARBA" id="ARBA00022777"/>
    </source>
</evidence>
<keyword evidence="11" id="KW-1185">Reference proteome</keyword>
<keyword evidence="8" id="KW-0812">Transmembrane</keyword>
<dbReference type="Gene3D" id="3.30.450.20">
    <property type="entry name" value="PAS domain"/>
    <property type="match status" value="2"/>
</dbReference>
<dbReference type="OrthoDB" id="9813151at2"/>
<dbReference type="InterPro" id="IPR004358">
    <property type="entry name" value="Sig_transdc_His_kin-like_C"/>
</dbReference>
<feature type="transmembrane region" description="Helical" evidence="8">
    <location>
        <begin position="202"/>
        <end position="224"/>
    </location>
</feature>
<evidence type="ECO:0000256" key="1">
    <source>
        <dbReference type="ARBA" id="ARBA00000085"/>
    </source>
</evidence>
<dbReference type="SUPFAM" id="SSF47384">
    <property type="entry name" value="Homodimeric domain of signal transducing histidine kinase"/>
    <property type="match status" value="1"/>
</dbReference>
<dbReference type="CDD" id="cd00082">
    <property type="entry name" value="HisKA"/>
    <property type="match status" value="1"/>
</dbReference>
<dbReference type="Pfam" id="PF08447">
    <property type="entry name" value="PAS_3"/>
    <property type="match status" value="1"/>
</dbReference>
<dbReference type="InterPro" id="IPR003661">
    <property type="entry name" value="HisK_dim/P_dom"/>
</dbReference>
<dbReference type="GO" id="GO:0005886">
    <property type="term" value="C:plasma membrane"/>
    <property type="evidence" value="ECO:0007669"/>
    <property type="project" value="TreeGrafter"/>
</dbReference>
<feature type="region of interest" description="Disordered" evidence="7">
    <location>
        <begin position="1"/>
        <end position="23"/>
    </location>
</feature>
<dbReference type="CDD" id="cd16922">
    <property type="entry name" value="HATPase_EvgS-ArcB-TorS-like"/>
    <property type="match status" value="1"/>
</dbReference>
<dbReference type="InterPro" id="IPR013655">
    <property type="entry name" value="PAS_fold_3"/>
</dbReference>
<dbReference type="Proteomes" id="UP000266273">
    <property type="component" value="Unassembled WGS sequence"/>
</dbReference>
<dbReference type="GO" id="GO:0000155">
    <property type="term" value="F:phosphorelay sensor kinase activity"/>
    <property type="evidence" value="ECO:0007669"/>
    <property type="project" value="InterPro"/>
</dbReference>
<feature type="domain" description="Histidine kinase" evidence="9">
    <location>
        <begin position="538"/>
        <end position="757"/>
    </location>
</feature>
<dbReference type="SMART" id="SM00388">
    <property type="entry name" value="HisKA"/>
    <property type="match status" value="1"/>
</dbReference>
<keyword evidence="6" id="KW-0175">Coiled coil</keyword>
<name>A0A397PHW1_9HYPH</name>
<evidence type="ECO:0000256" key="8">
    <source>
        <dbReference type="SAM" id="Phobius"/>
    </source>
</evidence>
<evidence type="ECO:0000256" key="7">
    <source>
        <dbReference type="SAM" id="MobiDB-lite"/>
    </source>
</evidence>